<feature type="binding site" evidence="12">
    <location>
        <begin position="122"/>
        <end position="124"/>
    </location>
    <ligand>
        <name>ATP</name>
        <dbReference type="ChEBI" id="CHEBI:30616"/>
    </ligand>
</feature>
<evidence type="ECO:0000256" key="6">
    <source>
        <dbReference type="ARBA" id="ARBA00022723"/>
    </source>
</evidence>
<feature type="binding site" evidence="12">
    <location>
        <position position="237"/>
    </location>
    <ligand>
        <name>ATP</name>
        <dbReference type="ChEBI" id="CHEBI:30616"/>
    </ligand>
</feature>
<keyword evidence="4 11" id="KW-0507">mRNA processing</keyword>
<dbReference type="STRING" id="37360.A0A0G4INX7"/>
<accession>A0A0G4INX7</accession>
<dbReference type="SUPFAM" id="SSF55003">
    <property type="entry name" value="PAP/Archaeal CCA-adding enzyme, C-terminal domain"/>
    <property type="match status" value="1"/>
</dbReference>
<dbReference type="GO" id="GO:0031123">
    <property type="term" value="P:RNA 3'-end processing"/>
    <property type="evidence" value="ECO:0007669"/>
    <property type="project" value="InterPro"/>
</dbReference>
<evidence type="ECO:0000256" key="10">
    <source>
        <dbReference type="ARBA" id="ARBA00023242"/>
    </source>
</evidence>
<evidence type="ECO:0000313" key="18">
    <source>
        <dbReference type="EMBL" id="CEO96877.1"/>
    </source>
</evidence>
<evidence type="ECO:0000259" key="17">
    <source>
        <dbReference type="Pfam" id="PF20750"/>
    </source>
</evidence>
<comment type="cofactor">
    <cofactor evidence="13">
        <name>Mg(2+)</name>
        <dbReference type="ChEBI" id="CHEBI:18420"/>
    </cofactor>
    <text evidence="13">Binds 2 magnesium ions. Also active with manganese.</text>
</comment>
<dbReference type="PANTHER" id="PTHR10682:SF10">
    <property type="entry name" value="POLYNUCLEOTIDE ADENYLYLTRANSFERASE"/>
    <property type="match status" value="1"/>
</dbReference>
<dbReference type="InterPro" id="IPR007010">
    <property type="entry name" value="PolA_pol_RNA-bd_dom"/>
</dbReference>
<evidence type="ECO:0000259" key="15">
    <source>
        <dbReference type="Pfam" id="PF04926"/>
    </source>
</evidence>
<dbReference type="Gene3D" id="3.30.70.590">
    <property type="entry name" value="Poly(A) polymerase predicted RNA binding domain"/>
    <property type="match status" value="1"/>
</dbReference>
<dbReference type="GO" id="GO:0003723">
    <property type="term" value="F:RNA binding"/>
    <property type="evidence" value="ECO:0007669"/>
    <property type="project" value="UniProtKB-UniRule"/>
</dbReference>
<evidence type="ECO:0000256" key="7">
    <source>
        <dbReference type="ARBA" id="ARBA00022741"/>
    </source>
</evidence>
<evidence type="ECO:0000256" key="5">
    <source>
        <dbReference type="ARBA" id="ARBA00022679"/>
    </source>
</evidence>
<dbReference type="SUPFAM" id="SSF81301">
    <property type="entry name" value="Nucleotidyltransferase"/>
    <property type="match status" value="1"/>
</dbReference>
<dbReference type="Gene3D" id="3.30.460.10">
    <property type="entry name" value="Beta Polymerase, domain 2"/>
    <property type="match status" value="1"/>
</dbReference>
<dbReference type="InterPro" id="IPR014492">
    <property type="entry name" value="PolyA_polymerase"/>
</dbReference>
<feature type="region of interest" description="Disordered" evidence="14">
    <location>
        <begin position="1"/>
        <end position="26"/>
    </location>
</feature>
<dbReference type="InterPro" id="IPR011068">
    <property type="entry name" value="NuclTrfase_I-like_C"/>
</dbReference>
<feature type="binding site" evidence="13">
    <location>
        <position position="124"/>
    </location>
    <ligand>
        <name>Mg(2+)</name>
        <dbReference type="ChEBI" id="CHEBI:18420"/>
        <label>2</label>
        <note>catalytic</note>
    </ligand>
</feature>
<feature type="compositionally biased region" description="Basic residues" evidence="14">
    <location>
        <begin position="543"/>
        <end position="559"/>
    </location>
</feature>
<feature type="binding site" evidence="12">
    <location>
        <begin position="265"/>
        <end position="266"/>
    </location>
    <ligand>
        <name>ATP</name>
        <dbReference type="ChEBI" id="CHEBI:30616"/>
    </ligand>
</feature>
<keyword evidence="6 13" id="KW-0479">Metal-binding</keyword>
<comment type="cofactor">
    <cofactor evidence="1">
        <name>Mn(2+)</name>
        <dbReference type="ChEBI" id="CHEBI:29035"/>
    </cofactor>
</comment>
<dbReference type="Pfam" id="PF20750">
    <property type="entry name" value="PAP_NTPase"/>
    <property type="match status" value="1"/>
</dbReference>
<feature type="domain" description="Poly(A) polymerase nucleotidyltransferase" evidence="17">
    <location>
        <begin position="30"/>
        <end position="223"/>
    </location>
</feature>
<evidence type="ECO:0000256" key="1">
    <source>
        <dbReference type="ARBA" id="ARBA00001936"/>
    </source>
</evidence>
<feature type="domain" description="Poly(A) polymerase central" evidence="16">
    <location>
        <begin position="228"/>
        <end position="372"/>
    </location>
</feature>
<dbReference type="Pfam" id="PF04926">
    <property type="entry name" value="PAP_RNA-bind"/>
    <property type="match status" value="1"/>
</dbReference>
<evidence type="ECO:0000256" key="9">
    <source>
        <dbReference type="ARBA" id="ARBA00022842"/>
    </source>
</evidence>
<dbReference type="FunFam" id="1.10.1410.10:FF:000001">
    <property type="entry name" value="Putative poly(A) polymerase gamma"/>
    <property type="match status" value="1"/>
</dbReference>
<dbReference type="Gene3D" id="1.10.1410.10">
    <property type="match status" value="1"/>
</dbReference>
<dbReference type="AlphaFoldDB" id="A0A0G4INX7"/>
<dbReference type="EC" id="2.7.7.19" evidence="11"/>
<dbReference type="FunFam" id="3.30.460.10:FF:000002">
    <property type="entry name" value="Poly(A) polymerase alpha, putative"/>
    <property type="match status" value="1"/>
</dbReference>
<dbReference type="GO" id="GO:1990817">
    <property type="term" value="F:poly(A) RNA polymerase activity"/>
    <property type="evidence" value="ECO:0007669"/>
    <property type="project" value="UniProtKB-UniRule"/>
</dbReference>
<feature type="binding site" evidence="13">
    <location>
        <position position="122"/>
    </location>
    <ligand>
        <name>Mg(2+)</name>
        <dbReference type="ChEBI" id="CHEBI:18420"/>
        <label>2</label>
        <note>catalytic</note>
    </ligand>
</feature>
<dbReference type="GO" id="GO:0046872">
    <property type="term" value="F:metal ion binding"/>
    <property type="evidence" value="ECO:0007669"/>
    <property type="project" value="UniProtKB-KW"/>
</dbReference>
<dbReference type="SUPFAM" id="SSF81631">
    <property type="entry name" value="PAP/OAS1 substrate-binding domain"/>
    <property type="match status" value="1"/>
</dbReference>
<feature type="binding site" evidence="13">
    <location>
        <position position="124"/>
    </location>
    <ligand>
        <name>Mg(2+)</name>
        <dbReference type="ChEBI" id="CHEBI:18420"/>
        <label>1</label>
        <note>catalytic</note>
    </ligand>
</feature>
<keyword evidence="19" id="KW-1185">Reference proteome</keyword>
<keyword evidence="5 11" id="KW-0808">Transferase</keyword>
<name>A0A0G4INX7_PLABS</name>
<evidence type="ECO:0000256" key="14">
    <source>
        <dbReference type="SAM" id="MobiDB-lite"/>
    </source>
</evidence>
<evidence type="ECO:0000256" key="8">
    <source>
        <dbReference type="ARBA" id="ARBA00022840"/>
    </source>
</evidence>
<dbReference type="GO" id="GO:0005524">
    <property type="term" value="F:ATP binding"/>
    <property type="evidence" value="ECO:0007669"/>
    <property type="project" value="UniProtKB-UniRule"/>
</dbReference>
<dbReference type="GO" id="GO:0005634">
    <property type="term" value="C:nucleus"/>
    <property type="evidence" value="ECO:0007669"/>
    <property type="project" value="UniProtKB-SubCell"/>
</dbReference>
<evidence type="ECO:0000256" key="3">
    <source>
        <dbReference type="ARBA" id="ARBA00010912"/>
    </source>
</evidence>
<proteinExistence type="inferred from homology"/>
<dbReference type="CDD" id="cd05402">
    <property type="entry name" value="NT_PAP_TUTase"/>
    <property type="match status" value="1"/>
</dbReference>
<comment type="catalytic activity">
    <reaction evidence="11">
        <text>RNA(n) + ATP = RNA(n)-3'-adenine ribonucleotide + diphosphate</text>
        <dbReference type="Rhea" id="RHEA:11332"/>
        <dbReference type="Rhea" id="RHEA-COMP:14527"/>
        <dbReference type="Rhea" id="RHEA-COMP:17347"/>
        <dbReference type="ChEBI" id="CHEBI:30616"/>
        <dbReference type="ChEBI" id="CHEBI:33019"/>
        <dbReference type="ChEBI" id="CHEBI:140395"/>
        <dbReference type="ChEBI" id="CHEBI:173115"/>
        <dbReference type="EC" id="2.7.7.19"/>
    </reaction>
</comment>
<dbReference type="GO" id="GO:0006397">
    <property type="term" value="P:mRNA processing"/>
    <property type="evidence" value="ECO:0007669"/>
    <property type="project" value="UniProtKB-KW"/>
</dbReference>
<dbReference type="EMBL" id="CDSF01000077">
    <property type="protein sequence ID" value="CEO96877.1"/>
    <property type="molecule type" value="Genomic_DNA"/>
</dbReference>
<evidence type="ECO:0000256" key="13">
    <source>
        <dbReference type="PIRSR" id="PIRSR018425-2"/>
    </source>
</evidence>
<feature type="binding site" evidence="13">
    <location>
        <position position="122"/>
    </location>
    <ligand>
        <name>Mg(2+)</name>
        <dbReference type="ChEBI" id="CHEBI:18420"/>
        <label>1</label>
        <note>catalytic</note>
    </ligand>
</feature>
<dbReference type="OMA" id="TEFMEVA"/>
<feature type="compositionally biased region" description="Low complexity" evidence="14">
    <location>
        <begin position="1"/>
        <end position="21"/>
    </location>
</feature>
<evidence type="ECO:0000313" key="19">
    <source>
        <dbReference type="Proteomes" id="UP000039324"/>
    </source>
</evidence>
<organism evidence="18 19">
    <name type="scientific">Plasmodiophora brassicae</name>
    <name type="common">Clubroot disease agent</name>
    <dbReference type="NCBI Taxonomy" id="37360"/>
    <lineage>
        <taxon>Eukaryota</taxon>
        <taxon>Sar</taxon>
        <taxon>Rhizaria</taxon>
        <taxon>Endomyxa</taxon>
        <taxon>Phytomyxea</taxon>
        <taxon>Plasmodiophorida</taxon>
        <taxon>Plasmodiophoridae</taxon>
        <taxon>Plasmodiophora</taxon>
    </lineage>
</organism>
<comment type="subcellular location">
    <subcellularLocation>
        <location evidence="2 11">Nucleus</location>
    </subcellularLocation>
</comment>
<keyword evidence="10 11" id="KW-0539">Nucleus</keyword>
<evidence type="ECO:0000256" key="12">
    <source>
        <dbReference type="PIRSR" id="PIRSR018425-1"/>
    </source>
</evidence>
<dbReference type="Pfam" id="PF04928">
    <property type="entry name" value="PAP_central"/>
    <property type="match status" value="1"/>
</dbReference>
<feature type="binding site" evidence="12">
    <location>
        <position position="246"/>
    </location>
    <ligand>
        <name>ATP</name>
        <dbReference type="ChEBI" id="CHEBI:30616"/>
    </ligand>
</feature>
<feature type="region of interest" description="Disordered" evidence="14">
    <location>
        <begin position="536"/>
        <end position="650"/>
    </location>
</feature>
<dbReference type="InterPro" id="IPR043519">
    <property type="entry name" value="NT_sf"/>
</dbReference>
<evidence type="ECO:0000256" key="11">
    <source>
        <dbReference type="PIRNR" id="PIRNR018425"/>
    </source>
</evidence>
<comment type="function">
    <text evidence="11">Polymerase that creates the 3'-poly(A) tail of mRNA's.</text>
</comment>
<keyword evidence="8 11" id="KW-0067">ATP-binding</keyword>
<feature type="binding site" evidence="13">
    <location>
        <position position="176"/>
    </location>
    <ligand>
        <name>Mg(2+)</name>
        <dbReference type="ChEBI" id="CHEBI:18420"/>
        <label>2</label>
        <note>catalytic</note>
    </ligand>
</feature>
<dbReference type="InterPro" id="IPR048840">
    <property type="entry name" value="PolA_pol_NTPase"/>
</dbReference>
<evidence type="ECO:0000259" key="16">
    <source>
        <dbReference type="Pfam" id="PF04928"/>
    </source>
</evidence>
<dbReference type="InterPro" id="IPR007012">
    <property type="entry name" value="PolA_pol_cen_dom"/>
</dbReference>
<feature type="binding site" evidence="12">
    <location>
        <position position="176"/>
    </location>
    <ligand>
        <name>ATP</name>
        <dbReference type="ChEBI" id="CHEBI:30616"/>
    </ligand>
</feature>
<keyword evidence="7 11" id="KW-0547">Nucleotide-binding</keyword>
<keyword evidence="9 13" id="KW-0460">Magnesium</keyword>
<dbReference type="PIRSF" id="PIRSF018425">
    <property type="entry name" value="PolyA_polymerase"/>
    <property type="match status" value="1"/>
</dbReference>
<gene>
    <name evidence="18" type="ORF">PBRA_005481</name>
</gene>
<sequence length="650" mass="72205">MGDTAGTEAADAAGIRPAARPDVYDGPPLGVTPPILLDGPSDIDLMNTAVLEQILAEADLIESRAESIKRETVLGMLNQICQRWARDITLELGLGDHLANETRLQLYTFGSYRLGVHVAGADIDTLIVGPRHITRELVFTRLADVLNAHEKVTELTAVLDAYVPVVKFQFDDIEFDLLYAQLALDRLPAPLNIFKNDLLVNIDEQSIRSLNGVRVTDTILMQVPNKSTFRTTLRFIKHWAQTRGIYSNVYGFLGTQQRVLCPIGGVSWAILTARVCQLYPNAAPSLLVQKFMTVFDLWRWPRPVTLCEVEEDPALGLPVWNPAVNPRERNDMFPVLTPAYPSMNSTYNVSTATRRMIKRELLRGKELTESIGHRLFSMDDFRRLLAPSEIFSEHRDFLQICAYAKDKDQLHKWLGWVEAKIRLLIKNVDNIPNCEAYPVPKHYPLPPRTIEVTIPAPASTDDNGAAQPPPPIVEQRQEVGECFFIGLNFDLGPSSGGPRSVDLSSQVSYFIYIVNEYMYREDGMRIEIHHMRSSNLPDIVFPHGHRPPKPKKKKSRKKVREASPAPPASKKTKTDAESPTPMTPTESALEDAREAVPTDASDGPEEVPSPVQPGSTSAGPAPFAGADDDEVGLTTLTSDMMVKPPIRAGI</sequence>
<evidence type="ECO:0000256" key="4">
    <source>
        <dbReference type="ARBA" id="ARBA00022664"/>
    </source>
</evidence>
<dbReference type="PANTHER" id="PTHR10682">
    <property type="entry name" value="POLY A POLYMERASE"/>
    <property type="match status" value="1"/>
</dbReference>
<feature type="domain" description="Poly(A) polymerase RNA-binding" evidence="15">
    <location>
        <begin position="391"/>
        <end position="549"/>
    </location>
</feature>
<reference evidence="18 19" key="1">
    <citation type="submission" date="2015-02" db="EMBL/GenBank/DDBJ databases">
        <authorList>
            <person name="Chooi Y.-H."/>
        </authorList>
    </citation>
    <scope>NUCLEOTIDE SEQUENCE [LARGE SCALE GENOMIC DNA]</scope>
    <source>
        <strain evidence="18">E3</strain>
    </source>
</reference>
<feature type="binding site" evidence="12">
    <location>
        <begin position="109"/>
        <end position="111"/>
    </location>
    <ligand>
        <name>ATP</name>
        <dbReference type="ChEBI" id="CHEBI:30616"/>
    </ligand>
</feature>
<dbReference type="Proteomes" id="UP000039324">
    <property type="component" value="Unassembled WGS sequence"/>
</dbReference>
<dbReference type="OrthoDB" id="412748at2759"/>
<protein>
    <recommendedName>
        <fullName evidence="11">Poly(A) polymerase</fullName>
        <ecNumber evidence="11">2.7.7.19</ecNumber>
    </recommendedName>
</protein>
<evidence type="ECO:0000256" key="2">
    <source>
        <dbReference type="ARBA" id="ARBA00004123"/>
    </source>
</evidence>
<comment type="similarity">
    <text evidence="3 11">Belongs to the poly(A) polymerase family.</text>
</comment>